<dbReference type="EMBL" id="CP003415">
    <property type="protein sequence ID" value="AFI91575.1"/>
    <property type="molecule type" value="Genomic_DNA"/>
</dbReference>
<proteinExistence type="predicted"/>
<evidence type="ECO:0000256" key="2">
    <source>
        <dbReference type="SAM" id="SignalP"/>
    </source>
</evidence>
<organism evidence="3 4">
    <name type="scientific">Pectobacterium parmentieri</name>
    <dbReference type="NCBI Taxonomy" id="1905730"/>
    <lineage>
        <taxon>Bacteria</taxon>
        <taxon>Pseudomonadati</taxon>
        <taxon>Pseudomonadota</taxon>
        <taxon>Gammaproteobacteria</taxon>
        <taxon>Enterobacterales</taxon>
        <taxon>Pectobacteriaceae</taxon>
        <taxon>Pectobacterium</taxon>
    </lineage>
</organism>
<feature type="compositionally biased region" description="Basic and acidic residues" evidence="1">
    <location>
        <begin position="144"/>
        <end position="153"/>
    </location>
</feature>
<feature type="compositionally biased region" description="Low complexity" evidence="1">
    <location>
        <begin position="130"/>
        <end position="140"/>
    </location>
</feature>
<feature type="chain" id="PRO_5002611968" evidence="2">
    <location>
        <begin position="21"/>
        <end position="298"/>
    </location>
</feature>
<dbReference type="eggNOG" id="COG1450">
    <property type="taxonomic scope" value="Bacteria"/>
</dbReference>
<keyword evidence="2" id="KW-0732">Signal</keyword>
<evidence type="ECO:0000256" key="1">
    <source>
        <dbReference type="SAM" id="MobiDB-lite"/>
    </source>
</evidence>
<dbReference type="InterPro" id="IPR021844">
    <property type="entry name" value="Integr_conj_element_PFL4704"/>
</dbReference>
<feature type="signal peptide" evidence="2">
    <location>
        <begin position="1"/>
        <end position="20"/>
    </location>
</feature>
<sequence>MKLKALLVICASLLSLPASALELMKWERIPLQIPLNVGQERIVFVDKNVRVGFPPSLSGKLRIQSSGGSVYLSASEPFPSTRLQLQDVENGEVILLDISAVEGKSVREPVQVVYTGEVSSVSTNDNAKVSGNSNKASHSSSPRESVDKAERHSPVSSVPIPVLLTRYAAQSLYAPLRTVEPVPGIGAVSLKLPSPITTLFPSEPVVAVPLAGWRLNNFSVIALQIRNTSSGKVILDPRRLQGKFVSATFQHRWLGNAGTPEDTTVAYLVIDGQPESAFLPEPVLPAKPVKSTSRGVTK</sequence>
<dbReference type="STRING" id="1905730.W5S_3505"/>
<feature type="region of interest" description="Disordered" evidence="1">
    <location>
        <begin position="122"/>
        <end position="153"/>
    </location>
</feature>
<dbReference type="Pfam" id="PF11920">
    <property type="entry name" value="DUF3438"/>
    <property type="match status" value="1"/>
</dbReference>
<evidence type="ECO:0000313" key="4">
    <source>
        <dbReference type="Proteomes" id="UP000008044"/>
    </source>
</evidence>
<dbReference type="Proteomes" id="UP000008044">
    <property type="component" value="Chromosome"/>
</dbReference>
<protein>
    <submittedName>
        <fullName evidence="3">Integrating conjugative element protein, PFL4704 family</fullName>
    </submittedName>
</protein>
<dbReference type="PATRIC" id="fig|1166016.3.peg.3567"/>
<name>A0A0H3I6G3_PECPM</name>
<accession>A0A0H3I6G3</accession>
<gene>
    <name evidence="3" type="ordered locus">W5S_3505</name>
</gene>
<dbReference type="KEGG" id="pec:W5S_3505"/>
<dbReference type="AlphaFoldDB" id="A0A0H3I6G3"/>
<dbReference type="NCBIfam" id="TIGR03749">
    <property type="entry name" value="conj_TIGR03749"/>
    <property type="match status" value="1"/>
</dbReference>
<dbReference type="HOGENOM" id="CLU_039053_1_0_6"/>
<reference evidence="3 4" key="1">
    <citation type="journal article" date="2012" name="J. Bacteriol.">
        <title>Genome sequence of Pectobacterium sp. strain SCC3193.</title>
        <authorList>
            <person name="Koskinen J.P."/>
            <person name="Laine P."/>
            <person name="Niemi O."/>
            <person name="Nykyri J."/>
            <person name="Harjunpaa H."/>
            <person name="Auvinen P."/>
            <person name="Paulin L."/>
            <person name="Pirhonen M."/>
            <person name="Palva T."/>
            <person name="Holm L."/>
        </authorList>
    </citation>
    <scope>NUCLEOTIDE SEQUENCE [LARGE SCALE GENOMIC DNA]</scope>
    <source>
        <strain evidence="3 4">SCC3193</strain>
    </source>
</reference>
<evidence type="ECO:0000313" key="3">
    <source>
        <dbReference type="EMBL" id="AFI91575.1"/>
    </source>
</evidence>